<organism evidence="1 2">
    <name type="scientific">Seminavis robusta</name>
    <dbReference type="NCBI Taxonomy" id="568900"/>
    <lineage>
        <taxon>Eukaryota</taxon>
        <taxon>Sar</taxon>
        <taxon>Stramenopiles</taxon>
        <taxon>Ochrophyta</taxon>
        <taxon>Bacillariophyta</taxon>
        <taxon>Bacillariophyceae</taxon>
        <taxon>Bacillariophycidae</taxon>
        <taxon>Naviculales</taxon>
        <taxon>Naviculaceae</taxon>
        <taxon>Seminavis</taxon>
    </lineage>
</organism>
<sequence length="408" mass="45943">MAKPNMLLLRISDEPSFDFVQLAHALEAIDCSDWDVKSITLCLDDFEYMDATPSAELCMFFKAIGSISSLIHLKIYDSGREGILPISVVAPLLHLLGNRLEQLELSGITLCGSSNELNDFSCSLQGLIQLKSFRFTKFSDIVCTDQLSRDGVEALFNTVAQLPNIQAVNGDIHWFLEGAQRKAFTGILSCSHKLSLTLEIEPGMDGETFAALVVENGTIEMSMFQESVHGTYPLQYLMLLALAVELNSASGIHKIVLDMEGMEQHSHFDEFFVYLAQFFAQVPTSKDDDKAPLEVEVYMPPTYQFKNTAITAFAELLQNNFGMQIQFLRENRSTGTHDKDAAMHSQIDTFLCLNQNQRGYLMENLHEISPEQWVESFAAVNNDPRCVHYYLSKMPWMCEENRQPVSGR</sequence>
<dbReference type="EMBL" id="CAICTM010001196">
    <property type="protein sequence ID" value="CAB9521471.1"/>
    <property type="molecule type" value="Genomic_DNA"/>
</dbReference>
<protein>
    <submittedName>
        <fullName evidence="1">Uncharacterized protein</fullName>
    </submittedName>
</protein>
<name>A0A9N8HPQ1_9STRA</name>
<accession>A0A9N8HPQ1</accession>
<dbReference type="Proteomes" id="UP001153069">
    <property type="component" value="Unassembled WGS sequence"/>
</dbReference>
<proteinExistence type="predicted"/>
<gene>
    <name evidence="1" type="ORF">SEMRO_1198_G251630.1</name>
</gene>
<evidence type="ECO:0000313" key="1">
    <source>
        <dbReference type="EMBL" id="CAB9521471.1"/>
    </source>
</evidence>
<reference evidence="1" key="1">
    <citation type="submission" date="2020-06" db="EMBL/GenBank/DDBJ databases">
        <authorList>
            <consortium name="Plant Systems Biology data submission"/>
        </authorList>
    </citation>
    <scope>NUCLEOTIDE SEQUENCE</scope>
    <source>
        <strain evidence="1">D6</strain>
    </source>
</reference>
<keyword evidence="2" id="KW-1185">Reference proteome</keyword>
<comment type="caution">
    <text evidence="1">The sequence shown here is derived from an EMBL/GenBank/DDBJ whole genome shotgun (WGS) entry which is preliminary data.</text>
</comment>
<evidence type="ECO:0000313" key="2">
    <source>
        <dbReference type="Proteomes" id="UP001153069"/>
    </source>
</evidence>
<dbReference type="AlphaFoldDB" id="A0A9N8HPQ1"/>